<feature type="compositionally biased region" description="Acidic residues" evidence="1">
    <location>
        <begin position="106"/>
        <end position="130"/>
    </location>
</feature>
<dbReference type="EMBL" id="JAKJXO020000004">
    <property type="protein sequence ID" value="KAL1606464.1"/>
    <property type="molecule type" value="Genomic_DNA"/>
</dbReference>
<protein>
    <recommendedName>
        <fullName evidence="4">Zn(2)-C6 fungal-type domain-containing protein</fullName>
    </recommendedName>
</protein>
<gene>
    <name evidence="2" type="ORF">SLS60_003868</name>
</gene>
<proteinExistence type="predicted"/>
<evidence type="ECO:0000313" key="3">
    <source>
        <dbReference type="Proteomes" id="UP001521785"/>
    </source>
</evidence>
<evidence type="ECO:0008006" key="4">
    <source>
        <dbReference type="Google" id="ProtNLM"/>
    </source>
</evidence>
<comment type="caution">
    <text evidence="2">The sequence shown here is derived from an EMBL/GenBank/DDBJ whole genome shotgun (WGS) entry which is preliminary data.</text>
</comment>
<feature type="region of interest" description="Disordered" evidence="1">
    <location>
        <begin position="213"/>
        <end position="232"/>
    </location>
</feature>
<organism evidence="2 3">
    <name type="scientific">Paraconiothyrium brasiliense</name>
    <dbReference type="NCBI Taxonomy" id="300254"/>
    <lineage>
        <taxon>Eukaryota</taxon>
        <taxon>Fungi</taxon>
        <taxon>Dikarya</taxon>
        <taxon>Ascomycota</taxon>
        <taxon>Pezizomycotina</taxon>
        <taxon>Dothideomycetes</taxon>
        <taxon>Pleosporomycetidae</taxon>
        <taxon>Pleosporales</taxon>
        <taxon>Massarineae</taxon>
        <taxon>Didymosphaeriaceae</taxon>
        <taxon>Paraconiothyrium</taxon>
    </lineage>
</organism>
<accession>A0ABR3RQR2</accession>
<reference evidence="2 3" key="1">
    <citation type="submission" date="2024-02" db="EMBL/GenBank/DDBJ databases">
        <title>De novo assembly and annotation of 12 fungi associated with fruit tree decline syndrome in Ontario, Canada.</title>
        <authorList>
            <person name="Sulman M."/>
            <person name="Ellouze W."/>
            <person name="Ilyukhin E."/>
        </authorList>
    </citation>
    <scope>NUCLEOTIDE SEQUENCE [LARGE SCALE GENOMIC DNA]</scope>
    <source>
        <strain evidence="2 3">M42-189</strain>
    </source>
</reference>
<name>A0ABR3RQR2_9PLEO</name>
<keyword evidence="3" id="KW-1185">Reference proteome</keyword>
<feature type="region of interest" description="Disordered" evidence="1">
    <location>
        <begin position="171"/>
        <end position="207"/>
    </location>
</feature>
<evidence type="ECO:0000313" key="2">
    <source>
        <dbReference type="EMBL" id="KAL1606464.1"/>
    </source>
</evidence>
<feature type="compositionally biased region" description="Low complexity" evidence="1">
    <location>
        <begin position="69"/>
        <end position="87"/>
    </location>
</feature>
<dbReference type="Proteomes" id="UP001521785">
    <property type="component" value="Unassembled WGS sequence"/>
</dbReference>
<feature type="compositionally biased region" description="Polar residues" evidence="1">
    <location>
        <begin position="175"/>
        <end position="196"/>
    </location>
</feature>
<evidence type="ECO:0000256" key="1">
    <source>
        <dbReference type="SAM" id="MobiDB-lite"/>
    </source>
</evidence>
<feature type="region of interest" description="Disordered" evidence="1">
    <location>
        <begin position="45"/>
        <end position="150"/>
    </location>
</feature>
<sequence length="242" mass="26786">MRSAHRRSTAKHMKDRCWEKCDECAEAGLDRCDAAKGEGDCTNCRGREVACTKPPQGQVTTGGPTEVKSTGSVQSTQTQQQQQDGSQNAPDPRPRRLLRSRQDYAYSDDLDYEVTGSDSEEDLGEYGQDGEESHDTRGHVPSIRNDSPADAEIVEADQVLDNAESTELRLATDDIISSNATNQSQEHDLATTQAQPRQEHSHPGRSARQFFLNIDTAPGHPRTEDPPTKGNHMVMTRYSIPY</sequence>